<dbReference type="PANTHER" id="PTHR30437:SF4">
    <property type="entry name" value="TRANSCRIPTION ELONGATION FACTOR GREA"/>
    <property type="match status" value="1"/>
</dbReference>
<protein>
    <recommendedName>
        <fullName evidence="2 8">Transcription elongation factor GreA</fullName>
    </recommendedName>
    <alternativeName>
        <fullName evidence="7 8">Transcript cleavage factor GreA</fullName>
    </alternativeName>
</protein>
<dbReference type="PIRSF" id="PIRSF006092">
    <property type="entry name" value="GreA_GreB"/>
    <property type="match status" value="1"/>
</dbReference>
<evidence type="ECO:0000313" key="12">
    <source>
        <dbReference type="EMBL" id="AGX89073.1"/>
    </source>
</evidence>
<dbReference type="InterPro" id="IPR023459">
    <property type="entry name" value="Tscrpt_elong_fac_GreA/B_fam"/>
</dbReference>
<dbReference type="InterPro" id="IPR036953">
    <property type="entry name" value="GreA/GreB_C_sf"/>
</dbReference>
<keyword evidence="12" id="KW-0648">Protein biosynthesis</keyword>
<reference evidence="12 13" key="1">
    <citation type="journal article" date="2013" name="Genome Announc.">
        <title>Genome Sequence of Mycoplasma parvum (Formerly Eperythrozoon parvum), a Diminutive Hemoplasma of the Pig.</title>
        <authorList>
            <person name="do Nascimento N.C."/>
            <person name="Dos Santos A.P."/>
            <person name="Chu Y."/>
            <person name="Guimaraes A.M."/>
            <person name="Pagliaro A."/>
            <person name="Messick J.B."/>
        </authorList>
    </citation>
    <scope>NUCLEOTIDE SEQUENCE [LARGE SCALE GENOMIC DNA]</scope>
    <source>
        <strain evidence="12 13">Indiana</strain>
    </source>
</reference>
<dbReference type="OrthoDB" id="9808774at2"/>
<dbReference type="HOGENOM" id="CLU_101379_2_1_14"/>
<dbReference type="PATRIC" id="fig|1403316.3.peg.285"/>
<organism evidence="12 13">
    <name type="scientific">Mycoplasma parvum str. Indiana</name>
    <dbReference type="NCBI Taxonomy" id="1403316"/>
    <lineage>
        <taxon>Bacteria</taxon>
        <taxon>Bacillati</taxon>
        <taxon>Mycoplasmatota</taxon>
        <taxon>Mollicutes</taxon>
        <taxon>Mycoplasmataceae</taxon>
        <taxon>Mycoplasma</taxon>
    </lineage>
</organism>
<dbReference type="RefSeq" id="WP_022769668.1">
    <property type="nucleotide sequence ID" value="NC_022575.1"/>
</dbReference>
<sequence length="163" mass="18603">MSKHYLTEAKLKELQEQLSHLVNVERPAVLEELKQARSLGDLSENADYDFAKQRQHELEKKIQEIELILKNYSLIDKDKGDTKKRVTGGEKVVEIGSKVRVFHSLTNQEYVYEILGSLDADPEKMKISNESPIAKTILGKPVGGTYQVEGLKKSYYIKILEIL</sequence>
<dbReference type="Pfam" id="PF03449">
    <property type="entry name" value="GreA_GreB_N"/>
    <property type="match status" value="1"/>
</dbReference>
<proteinExistence type="inferred from homology"/>
<dbReference type="GO" id="GO:0070063">
    <property type="term" value="F:RNA polymerase binding"/>
    <property type="evidence" value="ECO:0007669"/>
    <property type="project" value="InterPro"/>
</dbReference>
<dbReference type="GO" id="GO:0003746">
    <property type="term" value="F:translation elongation factor activity"/>
    <property type="evidence" value="ECO:0007669"/>
    <property type="project" value="UniProtKB-KW"/>
</dbReference>
<dbReference type="PANTHER" id="PTHR30437">
    <property type="entry name" value="TRANSCRIPTION ELONGATION FACTOR GREA"/>
    <property type="match status" value="1"/>
</dbReference>
<dbReference type="EMBL" id="CP006771">
    <property type="protein sequence ID" value="AGX89073.1"/>
    <property type="molecule type" value="Genomic_DNA"/>
</dbReference>
<evidence type="ECO:0000256" key="6">
    <source>
        <dbReference type="ARBA" id="ARBA00024916"/>
    </source>
</evidence>
<dbReference type="Pfam" id="PF01272">
    <property type="entry name" value="GreA_GreB"/>
    <property type="match status" value="1"/>
</dbReference>
<dbReference type="GO" id="GO:0003677">
    <property type="term" value="F:DNA binding"/>
    <property type="evidence" value="ECO:0007669"/>
    <property type="project" value="UniProtKB-UniRule"/>
</dbReference>
<evidence type="ECO:0000256" key="7">
    <source>
        <dbReference type="ARBA" id="ARBA00030776"/>
    </source>
</evidence>
<evidence type="ECO:0000313" key="13">
    <source>
        <dbReference type="Proteomes" id="UP000017119"/>
    </source>
</evidence>
<evidence type="ECO:0000256" key="9">
    <source>
        <dbReference type="RuleBase" id="RU000556"/>
    </source>
</evidence>
<keyword evidence="4 8" id="KW-0238">DNA-binding</keyword>
<dbReference type="InterPro" id="IPR022691">
    <property type="entry name" value="Tscrpt_elong_fac_GreA/B_N"/>
</dbReference>
<name>U5NFQ2_9MOLU</name>
<comment type="function">
    <text evidence="6 8 9">Necessary for efficient RNA polymerase transcription elongation past template-encoded arresting sites. The arresting sites in DNA have the property of trapping a certain fraction of elongating RNA polymerases that pass through, resulting in locked ternary complexes. Cleavage of the nascent transcript by cleavage factors such as GreA or GreB allows the resumption of elongation from the new 3'terminus. GreA releases sequences of 2 to 3 nucleotides.</text>
</comment>
<evidence type="ECO:0000256" key="2">
    <source>
        <dbReference type="ARBA" id="ARBA00013729"/>
    </source>
</evidence>
<evidence type="ECO:0000256" key="1">
    <source>
        <dbReference type="ARBA" id="ARBA00008213"/>
    </source>
</evidence>
<dbReference type="InterPro" id="IPR036805">
    <property type="entry name" value="Tscrpt_elong_fac_GreA/B_N_sf"/>
</dbReference>
<dbReference type="Proteomes" id="UP000017119">
    <property type="component" value="Chromosome"/>
</dbReference>
<dbReference type="InterPro" id="IPR001437">
    <property type="entry name" value="Tscrpt_elong_fac_GreA/B_C"/>
</dbReference>
<feature type="domain" description="Transcription elongation factor GreA/GreB N-terminal" evidence="11">
    <location>
        <begin position="5"/>
        <end position="72"/>
    </location>
</feature>
<dbReference type="SUPFAM" id="SSF46557">
    <property type="entry name" value="GreA transcript cleavage protein, N-terminal domain"/>
    <property type="match status" value="1"/>
</dbReference>
<keyword evidence="5 8" id="KW-0804">Transcription</keyword>
<evidence type="ECO:0000256" key="8">
    <source>
        <dbReference type="HAMAP-Rule" id="MF_00105"/>
    </source>
</evidence>
<evidence type="ECO:0000256" key="5">
    <source>
        <dbReference type="ARBA" id="ARBA00023163"/>
    </source>
</evidence>
<dbReference type="Gene3D" id="1.10.287.180">
    <property type="entry name" value="Transcription elongation factor, GreA/GreB, N-terminal domain"/>
    <property type="match status" value="1"/>
</dbReference>
<keyword evidence="3 8" id="KW-0805">Transcription regulation</keyword>
<dbReference type="Gene3D" id="3.10.50.30">
    <property type="entry name" value="Transcription elongation factor, GreA/GreB, C-terminal domain"/>
    <property type="match status" value="1"/>
</dbReference>
<keyword evidence="13" id="KW-1185">Reference proteome</keyword>
<dbReference type="GO" id="GO:0032784">
    <property type="term" value="P:regulation of DNA-templated transcription elongation"/>
    <property type="evidence" value="ECO:0007669"/>
    <property type="project" value="UniProtKB-UniRule"/>
</dbReference>
<dbReference type="InterPro" id="IPR006359">
    <property type="entry name" value="Tscrpt_elong_fac_GreA"/>
</dbReference>
<accession>U5NFQ2</accession>
<dbReference type="GO" id="GO:0006354">
    <property type="term" value="P:DNA-templated transcription elongation"/>
    <property type="evidence" value="ECO:0007669"/>
    <property type="project" value="TreeGrafter"/>
</dbReference>
<dbReference type="InterPro" id="IPR028624">
    <property type="entry name" value="Tscrpt_elong_fac_GreA/B"/>
</dbReference>
<dbReference type="KEGG" id="mpv:PRV_01580"/>
<comment type="similarity">
    <text evidence="1 8 9">Belongs to the GreA/GreB family.</text>
</comment>
<dbReference type="NCBIfam" id="TIGR01462">
    <property type="entry name" value="greA"/>
    <property type="match status" value="1"/>
</dbReference>
<gene>
    <name evidence="8" type="primary">greA</name>
    <name evidence="12" type="ORF">PRV_01580</name>
</gene>
<dbReference type="SUPFAM" id="SSF54534">
    <property type="entry name" value="FKBP-like"/>
    <property type="match status" value="1"/>
</dbReference>
<evidence type="ECO:0000259" key="11">
    <source>
        <dbReference type="Pfam" id="PF03449"/>
    </source>
</evidence>
<dbReference type="NCBIfam" id="NF001263">
    <property type="entry name" value="PRK00226.1-4"/>
    <property type="match status" value="1"/>
</dbReference>
<dbReference type="HAMAP" id="MF_00105">
    <property type="entry name" value="GreA_GreB"/>
    <property type="match status" value="1"/>
</dbReference>
<evidence type="ECO:0000259" key="10">
    <source>
        <dbReference type="Pfam" id="PF01272"/>
    </source>
</evidence>
<dbReference type="AlphaFoldDB" id="U5NFQ2"/>
<evidence type="ECO:0000256" key="4">
    <source>
        <dbReference type="ARBA" id="ARBA00023125"/>
    </source>
</evidence>
<evidence type="ECO:0000256" key="3">
    <source>
        <dbReference type="ARBA" id="ARBA00023015"/>
    </source>
</evidence>
<dbReference type="FunFam" id="1.10.287.180:FF:000001">
    <property type="entry name" value="Transcription elongation factor GreA"/>
    <property type="match status" value="1"/>
</dbReference>
<keyword evidence="12" id="KW-0251">Elongation factor</keyword>
<dbReference type="STRING" id="1403316.PRV_01580"/>
<feature type="domain" description="Transcription elongation factor GreA/GreB C-terminal" evidence="10">
    <location>
        <begin position="90"/>
        <end position="162"/>
    </location>
</feature>